<evidence type="ECO:0000313" key="2">
    <source>
        <dbReference type="Proteomes" id="UP000223906"/>
    </source>
</evidence>
<gene>
    <name evidence="1" type="ORF">LAV_00138</name>
</gene>
<evidence type="ECO:0000313" key="1">
    <source>
        <dbReference type="EMBL" id="ARK07513.1"/>
    </source>
</evidence>
<name>A0A1W6DX65_9CAUD</name>
<protein>
    <submittedName>
        <fullName evidence="1">Uncharacterized protein</fullName>
    </submittedName>
</protein>
<dbReference type="Proteomes" id="UP000223906">
    <property type="component" value="Segment"/>
</dbReference>
<accession>A0A1W6DX65</accession>
<organism evidence="1 2">
    <name type="scientific">Sphingobium phage Lacusarx</name>
    <dbReference type="NCBI Taxonomy" id="1980139"/>
    <lineage>
        <taxon>Viruses</taxon>
        <taxon>Duplodnaviria</taxon>
        <taxon>Heunggongvirae</taxon>
        <taxon>Uroviricota</taxon>
        <taxon>Caudoviricetes</taxon>
        <taxon>Lacusarxvirus</taxon>
        <taxon>Lacusarxvirus lacusarx</taxon>
    </lineage>
</organism>
<keyword evidence="2" id="KW-1185">Reference proteome</keyword>
<dbReference type="EMBL" id="KY629563">
    <property type="protein sequence ID" value="ARK07513.1"/>
    <property type="molecule type" value="Genomic_DNA"/>
</dbReference>
<reference evidence="1 2" key="1">
    <citation type="submission" date="2017-02" db="EMBL/GenBank/DDBJ databases">
        <title>The first characterized phage against a member of the ecologically important #sphingomonads reveals high dissimilarity against all other known phages.</title>
        <authorList>
            <person name="Nielsen T.K."/>
            <person name="Carstens A.B."/>
            <person name="Kot W."/>
            <person name="Lametsch R."/>
            <person name="Neve H."/>
            <person name="Hansen L.H."/>
        </authorList>
    </citation>
    <scope>NUCLEOTIDE SEQUENCE [LARGE SCALE GENOMIC DNA]</scope>
</reference>
<sequence>MTGIWTKLGGGSRYYVKGLIEGKEVILYYDIAGAATGKARSTASSKRPWTVAVAGKHLRDYAGKVRIFGSEETARAAAAKVIKEAM</sequence>
<proteinExistence type="predicted"/>